<dbReference type="EMBL" id="JADTXM010000012">
    <property type="protein sequence ID" value="MBH3440442.1"/>
    <property type="molecule type" value="Genomic_DNA"/>
</dbReference>
<dbReference type="RefSeq" id="WP_197872882.1">
    <property type="nucleotide sequence ID" value="NZ_JADTXM010000012.1"/>
</dbReference>
<dbReference type="PANTHER" id="PTHR47837">
    <property type="entry name" value="GTP PYROPHOSPHOKINASE YJBM"/>
    <property type="match status" value="1"/>
</dbReference>
<sequence>MKKTISKPAVENRYSKKQVEKAGDILIGSLDIDSEEYNQSMNVLSYWRTAHAPALEITTAMLKRVCEKHDTEALIAKRLKRTPSIISKLRRHEGMKLRNMQDIGGCRAVIKNTKTLHRIYKEINRGGELHYKNYISSPKDDGYRGIHIVCPVNIDQTSYKIEIQLRSRTQHAWSTAVEIVDLFTNQNLKSNDGKYQWKEFFKATSIELEKLESGTELFSCENLKSFITLYRSMKIKEKFEEFSKLINELHPTMHLAQAGGYNLLVLRRDTKELQITHFTEKQLNIATANYLTLEKEVKKKRTVAALISVDSAHNLQQAYPNYFADSQHFISLLQRIELAADALYPKNVFYRILAAAGFGKVSEREMKNKIKSSPLRTKEA</sequence>
<evidence type="ECO:0000259" key="1">
    <source>
        <dbReference type="SMART" id="SM00954"/>
    </source>
</evidence>
<comment type="caution">
    <text evidence="2">The sequence shown here is derived from an EMBL/GenBank/DDBJ whole genome shotgun (WGS) entry which is preliminary data.</text>
</comment>
<dbReference type="SMART" id="SM00954">
    <property type="entry name" value="RelA_SpoT"/>
    <property type="match status" value="1"/>
</dbReference>
<dbReference type="Gene3D" id="3.30.460.10">
    <property type="entry name" value="Beta Polymerase, domain 2"/>
    <property type="match status" value="1"/>
</dbReference>
<evidence type="ECO:0000313" key="3">
    <source>
        <dbReference type="Proteomes" id="UP000638986"/>
    </source>
</evidence>
<dbReference type="PANTHER" id="PTHR47837:SF1">
    <property type="entry name" value="GTP PYROPHOSPHOKINASE YJBM"/>
    <property type="match status" value="1"/>
</dbReference>
<proteinExistence type="predicted"/>
<dbReference type="InterPro" id="IPR007685">
    <property type="entry name" value="RelA_SpoT"/>
</dbReference>
<dbReference type="InterPro" id="IPR052366">
    <property type="entry name" value="GTP_Pyrophosphokinase"/>
</dbReference>
<reference evidence="2 3" key="1">
    <citation type="submission" date="2020-11" db="EMBL/GenBank/DDBJ databases">
        <title>Enhanced detection system for hospital associated transmission using whole genome sequencing surveillance.</title>
        <authorList>
            <person name="Harrison L.H."/>
            <person name="Van Tyne D."/>
            <person name="Marsh J.W."/>
            <person name="Griffith M.P."/>
            <person name="Snyder D.J."/>
            <person name="Cooper V.S."/>
            <person name="Mustapha M."/>
        </authorList>
    </citation>
    <scope>NUCLEOTIDE SEQUENCE [LARGE SCALE GENOMIC DNA]</scope>
    <source>
        <strain evidence="2 3">PSB00013</strain>
    </source>
</reference>
<gene>
    <name evidence="2" type="ORF">I5Q09_17280</name>
</gene>
<name>A0ABS0MUP8_PSELU</name>
<accession>A0ABS0MUP8</accession>
<protein>
    <submittedName>
        <fullName evidence="2">RelA/SpoT domain-containing protein</fullName>
    </submittedName>
</protein>
<dbReference type="SUPFAM" id="SSF81301">
    <property type="entry name" value="Nucleotidyltransferase"/>
    <property type="match status" value="1"/>
</dbReference>
<dbReference type="Pfam" id="PF04607">
    <property type="entry name" value="RelA_SpoT"/>
    <property type="match status" value="1"/>
</dbReference>
<evidence type="ECO:0000313" key="2">
    <source>
        <dbReference type="EMBL" id="MBH3440442.1"/>
    </source>
</evidence>
<organism evidence="2 3">
    <name type="scientific">Pseudomonas luteola</name>
    <dbReference type="NCBI Taxonomy" id="47886"/>
    <lineage>
        <taxon>Bacteria</taxon>
        <taxon>Pseudomonadati</taxon>
        <taxon>Pseudomonadota</taxon>
        <taxon>Gammaproteobacteria</taxon>
        <taxon>Pseudomonadales</taxon>
        <taxon>Pseudomonadaceae</taxon>
        <taxon>Pseudomonas</taxon>
    </lineage>
</organism>
<dbReference type="CDD" id="cd05399">
    <property type="entry name" value="NT_Rel-Spo_like"/>
    <property type="match status" value="1"/>
</dbReference>
<feature type="domain" description="RelA/SpoT" evidence="1">
    <location>
        <begin position="77"/>
        <end position="188"/>
    </location>
</feature>
<dbReference type="Proteomes" id="UP000638986">
    <property type="component" value="Unassembled WGS sequence"/>
</dbReference>
<dbReference type="InterPro" id="IPR043519">
    <property type="entry name" value="NT_sf"/>
</dbReference>